<dbReference type="STRING" id="69960.SAMN05421720_10193"/>
<dbReference type="GO" id="GO:0006412">
    <property type="term" value="P:translation"/>
    <property type="evidence" value="ECO:0007669"/>
    <property type="project" value="UniProtKB-UniRule"/>
</dbReference>
<dbReference type="InterPro" id="IPR043141">
    <property type="entry name" value="Ribosomal_uL10-like_sf"/>
</dbReference>
<organism evidence="7 8">
    <name type="scientific">Rhodospira trueperi</name>
    <dbReference type="NCBI Taxonomy" id="69960"/>
    <lineage>
        <taxon>Bacteria</taxon>
        <taxon>Pseudomonadati</taxon>
        <taxon>Pseudomonadota</taxon>
        <taxon>Alphaproteobacteria</taxon>
        <taxon>Rhodospirillales</taxon>
        <taxon>Rhodospirillaceae</taxon>
        <taxon>Rhodospira</taxon>
    </lineage>
</organism>
<evidence type="ECO:0000313" key="7">
    <source>
        <dbReference type="EMBL" id="SDD63042.1"/>
    </source>
</evidence>
<dbReference type="GO" id="GO:0070180">
    <property type="term" value="F:large ribosomal subunit rRNA binding"/>
    <property type="evidence" value="ECO:0007669"/>
    <property type="project" value="UniProtKB-UniRule"/>
</dbReference>
<sequence length="173" mass="18343">MNRDDKKDLVARMHTEFGESTVCIVTHYQGLTVAQMEALRGKVREVGARFRVTKNRLTRLALEGTEFEGLSDLFTGPTAIATSADPVAAAKACADFAKTNDKLVILGGAMQGRVLDADGVQALAKMPSLDELRGKLVGLLTTPAQRVASVTQAPAGQLARVLNAYAESQGEAA</sequence>
<evidence type="ECO:0000256" key="6">
    <source>
        <dbReference type="HAMAP-Rule" id="MF_00362"/>
    </source>
</evidence>
<name>A0A1G6WAZ4_9PROT</name>
<dbReference type="InterPro" id="IPR001790">
    <property type="entry name" value="Ribosomal_uL10"/>
</dbReference>
<dbReference type="EMBL" id="FNAP01000001">
    <property type="protein sequence ID" value="SDD63042.1"/>
    <property type="molecule type" value="Genomic_DNA"/>
</dbReference>
<dbReference type="InterPro" id="IPR002363">
    <property type="entry name" value="Ribosomal_uL10_CS_bac"/>
</dbReference>
<dbReference type="Pfam" id="PF00466">
    <property type="entry name" value="Ribosomal_L10"/>
    <property type="match status" value="1"/>
</dbReference>
<comment type="similarity">
    <text evidence="2 6">Belongs to the universal ribosomal protein uL10 family.</text>
</comment>
<protein>
    <recommendedName>
        <fullName evidence="5 6">Large ribosomal subunit protein uL10</fullName>
    </recommendedName>
</protein>
<evidence type="ECO:0000256" key="4">
    <source>
        <dbReference type="ARBA" id="ARBA00023274"/>
    </source>
</evidence>
<evidence type="ECO:0000256" key="5">
    <source>
        <dbReference type="ARBA" id="ARBA00035202"/>
    </source>
</evidence>
<dbReference type="AlphaFoldDB" id="A0A1G6WAZ4"/>
<dbReference type="PROSITE" id="PS01109">
    <property type="entry name" value="RIBOSOMAL_L10"/>
    <property type="match status" value="1"/>
</dbReference>
<evidence type="ECO:0000313" key="8">
    <source>
        <dbReference type="Proteomes" id="UP000199412"/>
    </source>
</evidence>
<dbReference type="Gene3D" id="6.10.250.290">
    <property type="match status" value="1"/>
</dbReference>
<dbReference type="GO" id="GO:0015934">
    <property type="term" value="C:large ribosomal subunit"/>
    <property type="evidence" value="ECO:0007669"/>
    <property type="project" value="InterPro"/>
</dbReference>
<dbReference type="HAMAP" id="MF_00362">
    <property type="entry name" value="Ribosomal_uL10"/>
    <property type="match status" value="1"/>
</dbReference>
<evidence type="ECO:0000256" key="2">
    <source>
        <dbReference type="ARBA" id="ARBA00008889"/>
    </source>
</evidence>
<dbReference type="InterPro" id="IPR047865">
    <property type="entry name" value="Ribosomal_uL10_bac_type"/>
</dbReference>
<keyword evidence="3 6" id="KW-0689">Ribosomal protein</keyword>
<keyword evidence="6" id="KW-0699">rRNA-binding</keyword>
<dbReference type="CDD" id="cd05797">
    <property type="entry name" value="Ribosomal_L10"/>
    <property type="match status" value="1"/>
</dbReference>
<keyword evidence="6" id="KW-0694">RNA-binding</keyword>
<dbReference type="PANTHER" id="PTHR11560">
    <property type="entry name" value="39S RIBOSOMAL PROTEIN L10, MITOCHONDRIAL"/>
    <property type="match status" value="1"/>
</dbReference>
<dbReference type="NCBIfam" id="NF000955">
    <property type="entry name" value="PRK00099.1-1"/>
    <property type="match status" value="1"/>
</dbReference>
<evidence type="ECO:0000256" key="3">
    <source>
        <dbReference type="ARBA" id="ARBA00022980"/>
    </source>
</evidence>
<dbReference type="Gene3D" id="3.30.70.1730">
    <property type="match status" value="1"/>
</dbReference>
<keyword evidence="4 6" id="KW-0687">Ribonucleoprotein</keyword>
<dbReference type="Proteomes" id="UP000199412">
    <property type="component" value="Unassembled WGS sequence"/>
</dbReference>
<accession>A0A1G6WAZ4</accession>
<comment type="function">
    <text evidence="1 6">Forms part of the ribosomal stalk, playing a central role in the interaction of the ribosome with GTP-bound translation factors.</text>
</comment>
<dbReference type="RefSeq" id="WP_092780489.1">
    <property type="nucleotide sequence ID" value="NZ_FNAP01000001.1"/>
</dbReference>
<evidence type="ECO:0000256" key="1">
    <source>
        <dbReference type="ARBA" id="ARBA00002633"/>
    </source>
</evidence>
<dbReference type="SUPFAM" id="SSF160369">
    <property type="entry name" value="Ribosomal protein L10-like"/>
    <property type="match status" value="1"/>
</dbReference>
<comment type="subunit">
    <text evidence="6">Part of the ribosomal stalk of the 50S ribosomal subunit. The N-terminus interacts with L11 and the large rRNA to form the base of the stalk. The C-terminus forms an elongated spine to which L12 dimers bind in a sequential fashion forming a multimeric L10(L12)X complex.</text>
</comment>
<dbReference type="OrthoDB" id="9791972at2"/>
<dbReference type="GO" id="GO:0003735">
    <property type="term" value="F:structural constituent of ribosome"/>
    <property type="evidence" value="ECO:0007669"/>
    <property type="project" value="InterPro"/>
</dbReference>
<proteinExistence type="inferred from homology"/>
<reference evidence="7 8" key="1">
    <citation type="submission" date="2016-10" db="EMBL/GenBank/DDBJ databases">
        <authorList>
            <person name="de Groot N.N."/>
        </authorList>
    </citation>
    <scope>NUCLEOTIDE SEQUENCE [LARGE SCALE GENOMIC DNA]</scope>
    <source>
        <strain evidence="7 8">ATCC 700224</strain>
    </source>
</reference>
<dbReference type="InterPro" id="IPR022973">
    <property type="entry name" value="Ribosomal_uL10_bac"/>
</dbReference>
<gene>
    <name evidence="6" type="primary">rplJ</name>
    <name evidence="7" type="ORF">SAMN05421720_10193</name>
</gene>
<keyword evidence="8" id="KW-1185">Reference proteome</keyword>